<keyword evidence="1" id="KW-0732">Signal</keyword>
<keyword evidence="2" id="KW-1185">Reference proteome</keyword>
<gene>
    <name evidence="3 4" type="primary">LOC106167455</name>
</gene>
<feature type="signal peptide" evidence="1">
    <location>
        <begin position="1"/>
        <end position="23"/>
    </location>
</feature>
<protein>
    <submittedName>
        <fullName evidence="3 4">Uncharacterized protein LOC106167455</fullName>
    </submittedName>
</protein>
<organism evidence="2 4">
    <name type="scientific">Lingula anatina</name>
    <name type="common">Brachiopod</name>
    <name type="synonym">Lingula unguis</name>
    <dbReference type="NCBI Taxonomy" id="7574"/>
    <lineage>
        <taxon>Eukaryota</taxon>
        <taxon>Metazoa</taxon>
        <taxon>Spiralia</taxon>
        <taxon>Lophotrochozoa</taxon>
        <taxon>Brachiopoda</taxon>
        <taxon>Linguliformea</taxon>
        <taxon>Lingulata</taxon>
        <taxon>Lingulida</taxon>
        <taxon>Linguloidea</taxon>
        <taxon>Lingulidae</taxon>
        <taxon>Lingula</taxon>
    </lineage>
</organism>
<evidence type="ECO:0000256" key="1">
    <source>
        <dbReference type="SAM" id="SignalP"/>
    </source>
</evidence>
<dbReference type="RefSeq" id="XP_013401696.1">
    <property type="nucleotide sequence ID" value="XM_013546242.1"/>
</dbReference>
<dbReference type="Proteomes" id="UP000085678">
    <property type="component" value="Unplaced"/>
</dbReference>
<name>A0A1S3IUT5_LINAN</name>
<dbReference type="KEGG" id="lak:106167455"/>
<accession>A0A1S3IUT5</accession>
<dbReference type="GeneID" id="106167455"/>
<evidence type="ECO:0000313" key="4">
    <source>
        <dbReference type="RefSeq" id="XP_013401696.1"/>
    </source>
</evidence>
<proteinExistence type="predicted"/>
<dbReference type="AlphaFoldDB" id="A0A1S3IUT5"/>
<evidence type="ECO:0000313" key="3">
    <source>
        <dbReference type="RefSeq" id="XP_013401695.1"/>
    </source>
</evidence>
<sequence length="194" mass="23081">MQCDIGMFLSTLLVLVLPRFVLSDVDYTGRRCNLDTMSYVWMRERYERQSPPGQCGMCYCDDDKVEVCMSCPNKLTTMEDRINLLEEDCYLADENEIEAYPKCCKDTKICRYGENSKYFNEERFEEEKTLYGGTAAMMRWMRKMKKPTKPLLRYRYLKRKNGLKRRRPGKFFGGKYPKRYYAIRRSKIASLPSL</sequence>
<feature type="chain" id="PRO_5014545853" evidence="1">
    <location>
        <begin position="24"/>
        <end position="194"/>
    </location>
</feature>
<dbReference type="RefSeq" id="XP_013401695.1">
    <property type="nucleotide sequence ID" value="XM_013546241.1"/>
</dbReference>
<reference evidence="3 4" key="1">
    <citation type="submission" date="2025-04" db="UniProtKB">
        <authorList>
            <consortium name="RefSeq"/>
        </authorList>
    </citation>
    <scope>IDENTIFICATION</scope>
    <source>
        <tissue evidence="3 4">Gonads</tissue>
    </source>
</reference>
<evidence type="ECO:0000313" key="2">
    <source>
        <dbReference type="Proteomes" id="UP000085678"/>
    </source>
</evidence>